<evidence type="ECO:0000256" key="1">
    <source>
        <dbReference type="ARBA" id="ARBA00022603"/>
    </source>
</evidence>
<dbReference type="Proteomes" id="UP001499993">
    <property type="component" value="Unassembled WGS sequence"/>
</dbReference>
<keyword evidence="1" id="KW-0489">Methyltransferase</keyword>
<reference evidence="6" key="1">
    <citation type="journal article" date="2019" name="Int. J. Syst. Evol. Microbiol.">
        <title>The Global Catalogue of Microorganisms (GCM) 10K type strain sequencing project: providing services to taxonomists for standard genome sequencing and annotation.</title>
        <authorList>
            <consortium name="The Broad Institute Genomics Platform"/>
            <consortium name="The Broad Institute Genome Sequencing Center for Infectious Disease"/>
            <person name="Wu L."/>
            <person name="Ma J."/>
        </authorList>
    </citation>
    <scope>NUCLEOTIDE SEQUENCE [LARGE SCALE GENOMIC DNA]</scope>
    <source>
        <strain evidence="6">JCM 18123</strain>
    </source>
</reference>
<dbReference type="InterPro" id="IPR029063">
    <property type="entry name" value="SAM-dependent_MTases_sf"/>
</dbReference>
<dbReference type="Gene3D" id="3.40.50.150">
    <property type="entry name" value="Vaccinia Virus protein VP39"/>
    <property type="match status" value="1"/>
</dbReference>
<evidence type="ECO:0000259" key="4">
    <source>
        <dbReference type="Pfam" id="PF01555"/>
    </source>
</evidence>
<protein>
    <recommendedName>
        <fullName evidence="3">Methyltransferase</fullName>
        <ecNumber evidence="3">2.1.1.-</ecNumber>
    </recommendedName>
</protein>
<sequence>MNRPANLASVWPTGQLQARAQRGHRYARLSLEHPAKMLPGIARHAVTTFTRPGDVVLDPLCGIGTTLVEAAHLGREGLGFELEPKWASIARHNLHLAQTQGAEGEARVHTGEAAQLAQTVAAQPEQAGRVSLLLTSPPYGAMTHGLVRSARDGAKAVDKWSYRYSRTRARANLAHQPMGELLASFTDILSGCRALLAPGAHVVITTRPFRSGGGLVDFPGQTMAAAQAAGLAPVGRCAALMCALRDGGTVARSSFFASLEASRLRRRGAAAHVVQHEDALILRNPAEEAHT</sequence>
<feature type="domain" description="DNA methylase N-4/N-6" evidence="4">
    <location>
        <begin position="7"/>
        <end position="90"/>
    </location>
</feature>
<gene>
    <name evidence="5" type="ORF">GCM10023224_27270</name>
</gene>
<keyword evidence="2" id="KW-0808">Transferase</keyword>
<dbReference type="RefSeq" id="WP_345556862.1">
    <property type="nucleotide sequence ID" value="NZ_BAABIK010000013.1"/>
</dbReference>
<evidence type="ECO:0000256" key="3">
    <source>
        <dbReference type="RuleBase" id="RU362026"/>
    </source>
</evidence>
<dbReference type="EMBL" id="BAABIK010000013">
    <property type="protein sequence ID" value="GAA4943153.1"/>
    <property type="molecule type" value="Genomic_DNA"/>
</dbReference>
<dbReference type="SUPFAM" id="SSF53335">
    <property type="entry name" value="S-adenosyl-L-methionine-dependent methyltransferases"/>
    <property type="match status" value="2"/>
</dbReference>
<dbReference type="PRINTS" id="PR00508">
    <property type="entry name" value="S21N4MTFRASE"/>
</dbReference>
<proteinExistence type="inferred from homology"/>
<comment type="caution">
    <text evidence="5">The sequence shown here is derived from an EMBL/GenBank/DDBJ whole genome shotgun (WGS) entry which is preliminary data.</text>
</comment>
<dbReference type="Pfam" id="PF01555">
    <property type="entry name" value="N6_N4_Mtase"/>
    <property type="match status" value="1"/>
</dbReference>
<evidence type="ECO:0000313" key="6">
    <source>
        <dbReference type="Proteomes" id="UP001499993"/>
    </source>
</evidence>
<evidence type="ECO:0000256" key="2">
    <source>
        <dbReference type="ARBA" id="ARBA00022679"/>
    </source>
</evidence>
<comment type="similarity">
    <text evidence="3">Belongs to the N(4)/N(6)-methyltransferase family.</text>
</comment>
<dbReference type="InterPro" id="IPR002941">
    <property type="entry name" value="DNA_methylase_N4/N6"/>
</dbReference>
<keyword evidence="6" id="KW-1185">Reference proteome</keyword>
<accession>A0ABP9GGZ6</accession>
<dbReference type="InterPro" id="IPR001091">
    <property type="entry name" value="RM_Methyltransferase"/>
</dbReference>
<organism evidence="5 6">
    <name type="scientific">Streptomonospora halophila</name>
    <dbReference type="NCBI Taxonomy" id="427369"/>
    <lineage>
        <taxon>Bacteria</taxon>
        <taxon>Bacillati</taxon>
        <taxon>Actinomycetota</taxon>
        <taxon>Actinomycetes</taxon>
        <taxon>Streptosporangiales</taxon>
        <taxon>Nocardiopsidaceae</taxon>
        <taxon>Streptomonospora</taxon>
    </lineage>
</organism>
<dbReference type="EC" id="2.1.1.-" evidence="3"/>
<name>A0ABP9GGZ6_9ACTN</name>
<evidence type="ECO:0000313" key="5">
    <source>
        <dbReference type="EMBL" id="GAA4943153.1"/>
    </source>
</evidence>